<gene>
    <name evidence="2" type="ORF">PHYBLDRAFT_170832</name>
</gene>
<comment type="similarity">
    <text evidence="1">Belongs to the actin family.</text>
</comment>
<evidence type="ECO:0000256" key="1">
    <source>
        <dbReference type="RuleBase" id="RU000487"/>
    </source>
</evidence>
<dbReference type="AlphaFoldDB" id="A0A163A365"/>
<dbReference type="GeneID" id="28997339"/>
<dbReference type="STRING" id="763407.A0A163A365"/>
<dbReference type="Gene3D" id="3.90.640.10">
    <property type="entry name" value="Actin, Chain A, domain 4"/>
    <property type="match status" value="1"/>
</dbReference>
<reference evidence="3" key="1">
    <citation type="submission" date="2015-06" db="EMBL/GenBank/DDBJ databases">
        <title>Expansion of signal transduction pathways in fungi by whole-genome duplication.</title>
        <authorList>
            <consortium name="DOE Joint Genome Institute"/>
            <person name="Corrochano L.M."/>
            <person name="Kuo A."/>
            <person name="Marcet-Houben M."/>
            <person name="Polaino S."/>
            <person name="Salamov A."/>
            <person name="Villalobos J.M."/>
            <person name="Alvarez M.I."/>
            <person name="Avalos J."/>
            <person name="Benito E.P."/>
            <person name="Benoit I."/>
            <person name="Burger G."/>
            <person name="Camino L.P."/>
            <person name="Canovas D."/>
            <person name="Cerda-Olmedo E."/>
            <person name="Cheng J.-F."/>
            <person name="Dominguez A."/>
            <person name="Elias M."/>
            <person name="Eslava A.P."/>
            <person name="Glaser F."/>
            <person name="Grimwood J."/>
            <person name="Gutierrez G."/>
            <person name="Heitman J."/>
            <person name="Henrissat B."/>
            <person name="Iturriaga E.A."/>
            <person name="Lang B.F."/>
            <person name="Lavin J.L."/>
            <person name="Lee S."/>
            <person name="Li W."/>
            <person name="Lindquist E."/>
            <person name="Lopez-Garcia S."/>
            <person name="Luque E.M."/>
            <person name="Marcos A.T."/>
            <person name="Martin J."/>
            <person name="McCluskey K."/>
            <person name="Medina H.R."/>
            <person name="Miralles-Duran A."/>
            <person name="Miyazaki A."/>
            <person name="Munoz-Torres E."/>
            <person name="Oguiza J.A."/>
            <person name="Ohm R."/>
            <person name="Olmedo M."/>
            <person name="Orejas M."/>
            <person name="Ortiz-Castellanos L."/>
            <person name="Pisabarro A.G."/>
            <person name="Rodriguez-Romero J."/>
            <person name="Ruiz-Herrera J."/>
            <person name="Ruiz-Vazquez R."/>
            <person name="Sanz C."/>
            <person name="Schackwitz W."/>
            <person name="Schmutz J."/>
            <person name="Shahriari M."/>
            <person name="Shelest E."/>
            <person name="Silva-Franco F."/>
            <person name="Soanes D."/>
            <person name="Syed K."/>
            <person name="Tagua V.G."/>
            <person name="Talbot N.J."/>
            <person name="Thon M."/>
            <person name="De vries R.P."/>
            <person name="Wiebenga A."/>
            <person name="Yadav J.S."/>
            <person name="Braun E.L."/>
            <person name="Baker S."/>
            <person name="Garre V."/>
            <person name="Horwitz B."/>
            <person name="Torres-Martinez S."/>
            <person name="Idnurm A."/>
            <person name="Herrera-Estrella A."/>
            <person name="Gabaldon T."/>
            <person name="Grigoriev I.V."/>
        </authorList>
    </citation>
    <scope>NUCLEOTIDE SEQUENCE [LARGE SCALE GENOMIC DNA]</scope>
    <source>
        <strain evidence="3">NRRL 1555(-)</strain>
    </source>
</reference>
<dbReference type="SUPFAM" id="SSF53067">
    <property type="entry name" value="Actin-like ATPase domain"/>
    <property type="match status" value="2"/>
</dbReference>
<dbReference type="RefSeq" id="XP_018288781.1">
    <property type="nucleotide sequence ID" value="XM_018436433.1"/>
</dbReference>
<dbReference type="Pfam" id="PF00022">
    <property type="entry name" value="Actin"/>
    <property type="match status" value="1"/>
</dbReference>
<evidence type="ECO:0000313" key="2">
    <source>
        <dbReference type="EMBL" id="OAD70741.1"/>
    </source>
</evidence>
<name>A0A163A365_PHYB8</name>
<dbReference type="OrthoDB" id="337660at2759"/>
<proteinExistence type="inferred from homology"/>
<dbReference type="Proteomes" id="UP000077315">
    <property type="component" value="Unassembled WGS sequence"/>
</dbReference>
<evidence type="ECO:0000313" key="3">
    <source>
        <dbReference type="Proteomes" id="UP000077315"/>
    </source>
</evidence>
<evidence type="ECO:0008006" key="4">
    <source>
        <dbReference type="Google" id="ProtNLM"/>
    </source>
</evidence>
<sequence>MTTTSSEPLSSNYFASYTSASSLHNFARRHSIYGTEDRVVLDVGSLYIKCGFSGESHPRHIIPTWTRLQSSRTSNGEAHCVDGPMIELYDLDLMAKGNLKQLEEKLKKLLHDIYFRLLLTDPKSRKVILCESPLAPVVLKQTIAKILFDYFQVPSISFVPIHLMALLTTGMTKGLVVDCGHLETNILPLYDMRPLLPYVTTTPLAGRSLGLRLRALLLGHGRYIPPSTLHLSLAPQNPVPVALLTSDLLEDMKTRVLFCSPVKMPHEEEDRLVEYKNLSIATDLYYPIALPDGGKANLWIPGWVRERAAEVLFEGDEDEPSVVYTILDCLLKLQPDLRKHMVGSLLIIGGTSLLPGFHARLKQELLQIMKAPTESERKRYSSLLQLWESVKFIESPEESGRVFMNNVRGWIGGSLMGSLKLSGEEMSREKFAGQVMDWSIGNWNSEAET</sequence>
<dbReference type="EMBL" id="KV440987">
    <property type="protein sequence ID" value="OAD70741.1"/>
    <property type="molecule type" value="Genomic_DNA"/>
</dbReference>
<dbReference type="VEuPathDB" id="FungiDB:PHYBLDRAFT_170832"/>
<protein>
    <recommendedName>
        <fullName evidence="4">Actin-like ATPase domain-containing protein</fullName>
    </recommendedName>
</protein>
<accession>A0A163A365</accession>
<dbReference type="SMART" id="SM00268">
    <property type="entry name" value="ACTIN"/>
    <property type="match status" value="1"/>
</dbReference>
<organism evidence="2 3">
    <name type="scientific">Phycomyces blakesleeanus (strain ATCC 8743b / DSM 1359 / FGSC 10004 / NBRC 33097 / NRRL 1555)</name>
    <dbReference type="NCBI Taxonomy" id="763407"/>
    <lineage>
        <taxon>Eukaryota</taxon>
        <taxon>Fungi</taxon>
        <taxon>Fungi incertae sedis</taxon>
        <taxon>Mucoromycota</taxon>
        <taxon>Mucoromycotina</taxon>
        <taxon>Mucoromycetes</taxon>
        <taxon>Mucorales</taxon>
        <taxon>Phycomycetaceae</taxon>
        <taxon>Phycomyces</taxon>
    </lineage>
</organism>
<dbReference type="InterPro" id="IPR004000">
    <property type="entry name" value="Actin"/>
</dbReference>
<dbReference type="PANTHER" id="PTHR11937">
    <property type="entry name" value="ACTIN"/>
    <property type="match status" value="1"/>
</dbReference>
<dbReference type="InParanoid" id="A0A163A365"/>
<dbReference type="Gene3D" id="3.30.420.40">
    <property type="match status" value="2"/>
</dbReference>
<keyword evidence="3" id="KW-1185">Reference proteome</keyword>
<dbReference type="CDD" id="cd10207">
    <property type="entry name" value="ASKHA_NBD_Arp10"/>
    <property type="match status" value="1"/>
</dbReference>
<dbReference type="InterPro" id="IPR043129">
    <property type="entry name" value="ATPase_NBD"/>
</dbReference>